<gene>
    <name evidence="6" type="ORF">SAMN04489745_3332</name>
</gene>
<dbReference type="SUPFAM" id="SSF46689">
    <property type="entry name" value="Homeodomain-like"/>
    <property type="match status" value="1"/>
</dbReference>
<dbReference type="InterPro" id="IPR001647">
    <property type="entry name" value="HTH_TetR"/>
</dbReference>
<dbReference type="STRING" id="156980.SAMN04489745_3332"/>
<keyword evidence="2 4" id="KW-0238">DNA-binding</keyword>
<keyword evidence="1" id="KW-0805">Transcription regulation</keyword>
<evidence type="ECO:0000313" key="6">
    <source>
        <dbReference type="EMBL" id="SEC85030.1"/>
    </source>
</evidence>
<feature type="DNA-binding region" description="H-T-H motif" evidence="4">
    <location>
        <begin position="34"/>
        <end position="53"/>
    </location>
</feature>
<dbReference type="PANTHER" id="PTHR30055:SF234">
    <property type="entry name" value="HTH-TYPE TRANSCRIPTIONAL REGULATOR BETI"/>
    <property type="match status" value="1"/>
</dbReference>
<organism evidence="6 7">
    <name type="scientific">Arthrobacter woluwensis</name>
    <dbReference type="NCBI Taxonomy" id="156980"/>
    <lineage>
        <taxon>Bacteria</taxon>
        <taxon>Bacillati</taxon>
        <taxon>Actinomycetota</taxon>
        <taxon>Actinomycetes</taxon>
        <taxon>Micrococcales</taxon>
        <taxon>Micrococcaceae</taxon>
        <taxon>Arthrobacter</taxon>
    </lineage>
</organism>
<proteinExistence type="predicted"/>
<evidence type="ECO:0000256" key="4">
    <source>
        <dbReference type="PROSITE-ProRule" id="PRU00335"/>
    </source>
</evidence>
<dbReference type="GO" id="GO:0003700">
    <property type="term" value="F:DNA-binding transcription factor activity"/>
    <property type="evidence" value="ECO:0007669"/>
    <property type="project" value="TreeGrafter"/>
</dbReference>
<dbReference type="Proteomes" id="UP000182652">
    <property type="component" value="Unassembled WGS sequence"/>
</dbReference>
<dbReference type="Gene3D" id="1.10.357.10">
    <property type="entry name" value="Tetracycline Repressor, domain 2"/>
    <property type="match status" value="1"/>
</dbReference>
<evidence type="ECO:0000259" key="5">
    <source>
        <dbReference type="PROSITE" id="PS50977"/>
    </source>
</evidence>
<dbReference type="GO" id="GO:0000976">
    <property type="term" value="F:transcription cis-regulatory region binding"/>
    <property type="evidence" value="ECO:0007669"/>
    <property type="project" value="TreeGrafter"/>
</dbReference>
<evidence type="ECO:0000256" key="2">
    <source>
        <dbReference type="ARBA" id="ARBA00023125"/>
    </source>
</evidence>
<dbReference type="Pfam" id="PF00440">
    <property type="entry name" value="TetR_N"/>
    <property type="match status" value="1"/>
</dbReference>
<sequence>MPSPSSATPSKRDRTRHALLESGIAVLVTNPGAALGAVARHAGVARSTLHRYFADRAELVEAINSHVEAQYEEAIEGADIESGTGYEAFERIVEELQDRIELFSWWMQTIHAEVDDFDSEPDQQLLATIRRGQADGTIDDQLTAEWIHTMLWTALWTAHKQVTLNGYRPRTVRSATRLTLQKLAAPSHRTHPTN</sequence>
<dbReference type="PANTHER" id="PTHR30055">
    <property type="entry name" value="HTH-TYPE TRANSCRIPTIONAL REGULATOR RUTR"/>
    <property type="match status" value="1"/>
</dbReference>
<protein>
    <submittedName>
        <fullName evidence="6">DNA-binding transcriptional regulator, AcrR family</fullName>
    </submittedName>
</protein>
<dbReference type="EMBL" id="FNSN01000004">
    <property type="protein sequence ID" value="SEC85030.1"/>
    <property type="molecule type" value="Genomic_DNA"/>
</dbReference>
<dbReference type="AlphaFoldDB" id="A0A1H4VVX5"/>
<dbReference type="SUPFAM" id="SSF48498">
    <property type="entry name" value="Tetracyclin repressor-like, C-terminal domain"/>
    <property type="match status" value="1"/>
</dbReference>
<accession>A0A1H4VVX5</accession>
<evidence type="ECO:0000313" key="7">
    <source>
        <dbReference type="Proteomes" id="UP000182652"/>
    </source>
</evidence>
<dbReference type="PROSITE" id="PS50977">
    <property type="entry name" value="HTH_TETR_2"/>
    <property type="match status" value="1"/>
</dbReference>
<reference evidence="6 7" key="1">
    <citation type="submission" date="2016-10" db="EMBL/GenBank/DDBJ databases">
        <authorList>
            <person name="de Groot N.N."/>
        </authorList>
    </citation>
    <scope>NUCLEOTIDE SEQUENCE [LARGE SCALE GENOMIC DNA]</scope>
    <source>
        <strain evidence="6 7">DSM 10495</strain>
    </source>
</reference>
<feature type="domain" description="HTH tetR-type" evidence="5">
    <location>
        <begin position="13"/>
        <end position="71"/>
    </location>
</feature>
<keyword evidence="3" id="KW-0804">Transcription</keyword>
<dbReference type="InterPro" id="IPR050109">
    <property type="entry name" value="HTH-type_TetR-like_transc_reg"/>
</dbReference>
<dbReference type="InterPro" id="IPR009057">
    <property type="entry name" value="Homeodomain-like_sf"/>
</dbReference>
<evidence type="ECO:0000256" key="3">
    <source>
        <dbReference type="ARBA" id="ARBA00023163"/>
    </source>
</evidence>
<evidence type="ECO:0000256" key="1">
    <source>
        <dbReference type="ARBA" id="ARBA00023015"/>
    </source>
</evidence>
<keyword evidence="7" id="KW-1185">Reference proteome</keyword>
<name>A0A1H4VVX5_9MICC</name>
<dbReference type="InterPro" id="IPR036271">
    <property type="entry name" value="Tet_transcr_reg_TetR-rel_C_sf"/>
</dbReference>